<dbReference type="PANTHER" id="PTHR30411:SF1">
    <property type="entry name" value="CYTOPLASMIC PROTEIN"/>
    <property type="match status" value="1"/>
</dbReference>
<dbReference type="Proteomes" id="UP000481421">
    <property type="component" value="Unassembled WGS sequence"/>
</dbReference>
<name>A0A6B3RVL4_9RHOB</name>
<protein>
    <submittedName>
        <fullName evidence="2">YbaK/EbsC family protein</fullName>
    </submittedName>
</protein>
<accession>A0A6B3RVL4</accession>
<feature type="domain" description="YbaK/aminoacyl-tRNA synthetase-associated" evidence="1">
    <location>
        <begin position="27"/>
        <end position="144"/>
    </location>
</feature>
<keyword evidence="3" id="KW-1185">Reference proteome</keyword>
<organism evidence="2 3">
    <name type="scientific">Pseudotabrizicola algicola</name>
    <dbReference type="NCBI Taxonomy" id="2709381"/>
    <lineage>
        <taxon>Bacteria</taxon>
        <taxon>Pseudomonadati</taxon>
        <taxon>Pseudomonadota</taxon>
        <taxon>Alphaproteobacteria</taxon>
        <taxon>Rhodobacterales</taxon>
        <taxon>Paracoccaceae</taxon>
        <taxon>Pseudotabrizicola</taxon>
    </lineage>
</organism>
<dbReference type="Pfam" id="PF04073">
    <property type="entry name" value="tRNA_edit"/>
    <property type="match status" value="1"/>
</dbReference>
<dbReference type="InterPro" id="IPR007214">
    <property type="entry name" value="YbaK/aa-tRNA-synth-assoc-dom"/>
</dbReference>
<dbReference type="CDD" id="cd04333">
    <property type="entry name" value="ProX_deacylase"/>
    <property type="match status" value="1"/>
</dbReference>
<dbReference type="GO" id="GO:0002161">
    <property type="term" value="F:aminoacyl-tRNA deacylase activity"/>
    <property type="evidence" value="ECO:0007669"/>
    <property type="project" value="InterPro"/>
</dbReference>
<dbReference type="EMBL" id="JAAIKE010000006">
    <property type="protein sequence ID" value="NEX47925.1"/>
    <property type="molecule type" value="Genomic_DNA"/>
</dbReference>
<dbReference type="SUPFAM" id="SSF55826">
    <property type="entry name" value="YbaK/ProRS associated domain"/>
    <property type="match status" value="1"/>
</dbReference>
<sequence>MSSSVERVERALEQAGLVPRVRALAQSTRTAQEAATALGVVVDQIAKSIILEASDSQHLLLFITAGGNRVDLAKAAALVGGAVRQAKPEAIRQRTGFAIGGVAPVGHLEPLPTWMDQTLLSFACVWAAGGTPNHLFEIAPDRLAQIANATTADFAER</sequence>
<dbReference type="InterPro" id="IPR036754">
    <property type="entry name" value="YbaK/aa-tRNA-synt-asso_dom_sf"/>
</dbReference>
<evidence type="ECO:0000259" key="1">
    <source>
        <dbReference type="Pfam" id="PF04073"/>
    </source>
</evidence>
<reference evidence="2 3" key="1">
    <citation type="submission" date="2020-02" db="EMBL/GenBank/DDBJ databases">
        <title>Rhodobacter algicola sp. nov., isolated from microalga culture.</title>
        <authorList>
            <person name="Park C.-Y."/>
        </authorList>
    </citation>
    <scope>NUCLEOTIDE SEQUENCE [LARGE SCALE GENOMIC DNA]</scope>
    <source>
        <strain evidence="2 3">ETT8</strain>
    </source>
</reference>
<evidence type="ECO:0000313" key="2">
    <source>
        <dbReference type="EMBL" id="NEX47925.1"/>
    </source>
</evidence>
<comment type="caution">
    <text evidence="2">The sequence shown here is derived from an EMBL/GenBank/DDBJ whole genome shotgun (WGS) entry which is preliminary data.</text>
</comment>
<evidence type="ECO:0000313" key="3">
    <source>
        <dbReference type="Proteomes" id="UP000481421"/>
    </source>
</evidence>
<dbReference type="Gene3D" id="3.90.960.10">
    <property type="entry name" value="YbaK/aminoacyl-tRNA synthetase-associated domain"/>
    <property type="match status" value="1"/>
</dbReference>
<gene>
    <name evidence="2" type="ORF">G3572_17070</name>
</gene>
<dbReference type="AlphaFoldDB" id="A0A6B3RVL4"/>
<dbReference type="PANTHER" id="PTHR30411">
    <property type="entry name" value="CYTOPLASMIC PROTEIN"/>
    <property type="match status" value="1"/>
</dbReference>
<dbReference type="RefSeq" id="WP_164614119.1">
    <property type="nucleotide sequence ID" value="NZ_JAAIKE010000006.1"/>
</dbReference>
<proteinExistence type="predicted"/>